<dbReference type="InterPro" id="IPR012840">
    <property type="entry name" value="NrdG2"/>
</dbReference>
<dbReference type="SFLD" id="SFLDG01094">
    <property type="entry name" value="Uncharacterised_Radical_SAM_Su"/>
    <property type="match status" value="1"/>
</dbReference>
<proteinExistence type="predicted"/>
<dbReference type="PANTHER" id="PTHR30352">
    <property type="entry name" value="PYRUVATE FORMATE-LYASE-ACTIVATING ENZYME"/>
    <property type="match status" value="1"/>
</dbReference>
<feature type="compositionally biased region" description="Low complexity" evidence="7">
    <location>
        <begin position="32"/>
        <end position="46"/>
    </location>
</feature>
<dbReference type="SUPFAM" id="SSF102114">
    <property type="entry name" value="Radical SAM enzymes"/>
    <property type="match status" value="1"/>
</dbReference>
<dbReference type="PANTHER" id="PTHR30352:SF13">
    <property type="entry name" value="GLYCYL-RADICAL ENZYME ACTIVATING ENZYME YJJW-RELATED"/>
    <property type="match status" value="1"/>
</dbReference>
<keyword evidence="5" id="KW-0408">Iron</keyword>
<dbReference type="Proteomes" id="UP000320461">
    <property type="component" value="Unassembled WGS sequence"/>
</dbReference>
<evidence type="ECO:0000313" key="9">
    <source>
        <dbReference type="EMBL" id="GEA83740.1"/>
    </source>
</evidence>
<dbReference type="InterPro" id="IPR034457">
    <property type="entry name" value="Organic_radical-activating"/>
</dbReference>
<evidence type="ECO:0000313" key="10">
    <source>
        <dbReference type="Proteomes" id="UP000320461"/>
    </source>
</evidence>
<dbReference type="GO" id="GO:0003824">
    <property type="term" value="F:catalytic activity"/>
    <property type="evidence" value="ECO:0007669"/>
    <property type="project" value="InterPro"/>
</dbReference>
<reference evidence="9 10" key="1">
    <citation type="submission" date="2019-06" db="EMBL/GenBank/DDBJ databases">
        <title>Whole genome shotgun sequence of Cellulomonas gelida NBRC 3748.</title>
        <authorList>
            <person name="Hosoyama A."/>
            <person name="Uohara A."/>
            <person name="Ohji S."/>
            <person name="Ichikawa N."/>
        </authorList>
    </citation>
    <scope>NUCLEOTIDE SEQUENCE [LARGE SCALE GENOMIC DNA]</scope>
    <source>
        <strain evidence="9 10">NBRC 3748</strain>
    </source>
</reference>
<dbReference type="InterPro" id="IPR007197">
    <property type="entry name" value="rSAM"/>
</dbReference>
<dbReference type="CDD" id="cd01335">
    <property type="entry name" value="Radical_SAM"/>
    <property type="match status" value="1"/>
</dbReference>
<dbReference type="InterPro" id="IPR058240">
    <property type="entry name" value="rSAM_sf"/>
</dbReference>
<comment type="caution">
    <text evidence="9">The sequence shown here is derived from an EMBL/GenBank/DDBJ whole genome shotgun (WGS) entry which is preliminary data.</text>
</comment>
<evidence type="ECO:0000256" key="4">
    <source>
        <dbReference type="ARBA" id="ARBA00022723"/>
    </source>
</evidence>
<organism evidence="9 10">
    <name type="scientific">Cellulomonas gelida</name>
    <dbReference type="NCBI Taxonomy" id="1712"/>
    <lineage>
        <taxon>Bacteria</taxon>
        <taxon>Bacillati</taxon>
        <taxon>Actinomycetota</taxon>
        <taxon>Actinomycetes</taxon>
        <taxon>Micrococcales</taxon>
        <taxon>Cellulomonadaceae</taxon>
        <taxon>Cellulomonas</taxon>
    </lineage>
</organism>
<dbReference type="Pfam" id="PF04055">
    <property type="entry name" value="Radical_SAM"/>
    <property type="match status" value="1"/>
</dbReference>
<dbReference type="EMBL" id="BJLQ01000007">
    <property type="protein sequence ID" value="GEA83740.1"/>
    <property type="molecule type" value="Genomic_DNA"/>
</dbReference>
<dbReference type="Gene3D" id="3.20.20.70">
    <property type="entry name" value="Aldolase class I"/>
    <property type="match status" value="1"/>
</dbReference>
<keyword evidence="4" id="KW-0479">Metal-binding</keyword>
<dbReference type="AlphaFoldDB" id="A0A4Y3KLA7"/>
<dbReference type="InterPro" id="IPR013785">
    <property type="entry name" value="Aldolase_TIM"/>
</dbReference>
<keyword evidence="6" id="KW-0411">Iron-sulfur</keyword>
<evidence type="ECO:0000256" key="7">
    <source>
        <dbReference type="SAM" id="MobiDB-lite"/>
    </source>
</evidence>
<keyword evidence="3" id="KW-0949">S-adenosyl-L-methionine</keyword>
<feature type="region of interest" description="Disordered" evidence="7">
    <location>
        <begin position="1"/>
        <end position="46"/>
    </location>
</feature>
<name>A0A4Y3KLA7_9CELL</name>
<evidence type="ECO:0000259" key="8">
    <source>
        <dbReference type="PROSITE" id="PS51918"/>
    </source>
</evidence>
<keyword evidence="10" id="KW-1185">Reference proteome</keyword>
<dbReference type="SFLD" id="SFLDS00029">
    <property type="entry name" value="Radical_SAM"/>
    <property type="match status" value="1"/>
</dbReference>
<evidence type="ECO:0000256" key="5">
    <source>
        <dbReference type="ARBA" id="ARBA00023004"/>
    </source>
</evidence>
<evidence type="ECO:0000256" key="2">
    <source>
        <dbReference type="ARBA" id="ARBA00022485"/>
    </source>
</evidence>
<sequence length="286" mass="30106">MTVASVGQRPSSSDDERALPPARGEAAPLGTAGDAGPARSGPRGAAAGPLLPGVGAAAALTLGGGRKEACAGDLVIAGLTRMSSCDWPGRLVATVFLQGCPWRCTYCHNHAILDPRAPGQVPWREVRELLTRRAGLLDGVVFSGGEPTRQTALADAMREVRDRGFGVGLHTGGAYPRKLEPLLPLVDWIGFDVKAPRHLYRAITRVGGETTAADQAFASLRMVLDSGVDVQVRTTVDPTVLSDDDVRALTATLHDLGVTDHVLQEVRPDGTTTEYQQALAATRHPS</sequence>
<gene>
    <name evidence="9" type="ORF">CGE01nite_09910</name>
</gene>
<accession>A0A4Y3KLA7</accession>
<dbReference type="OrthoDB" id="9782387at2"/>
<evidence type="ECO:0000256" key="6">
    <source>
        <dbReference type="ARBA" id="ARBA00023014"/>
    </source>
</evidence>
<feature type="domain" description="Radical SAM core" evidence="8">
    <location>
        <begin position="87"/>
        <end position="286"/>
    </location>
</feature>
<evidence type="ECO:0000256" key="1">
    <source>
        <dbReference type="ARBA" id="ARBA00001966"/>
    </source>
</evidence>
<keyword evidence="2" id="KW-0004">4Fe-4S</keyword>
<comment type="cofactor">
    <cofactor evidence="1">
        <name>[4Fe-4S] cluster</name>
        <dbReference type="ChEBI" id="CHEBI:49883"/>
    </cofactor>
</comment>
<dbReference type="GO" id="GO:0046872">
    <property type="term" value="F:metal ion binding"/>
    <property type="evidence" value="ECO:0007669"/>
    <property type="project" value="UniProtKB-KW"/>
</dbReference>
<dbReference type="NCBIfam" id="TIGR02495">
    <property type="entry name" value="NrdG2"/>
    <property type="match status" value="1"/>
</dbReference>
<evidence type="ECO:0000256" key="3">
    <source>
        <dbReference type="ARBA" id="ARBA00022691"/>
    </source>
</evidence>
<protein>
    <recommendedName>
        <fullName evidence="8">Radical SAM core domain-containing protein</fullName>
    </recommendedName>
</protein>
<dbReference type="PROSITE" id="PS51918">
    <property type="entry name" value="RADICAL_SAM"/>
    <property type="match status" value="1"/>
</dbReference>
<dbReference type="GO" id="GO:0051539">
    <property type="term" value="F:4 iron, 4 sulfur cluster binding"/>
    <property type="evidence" value="ECO:0007669"/>
    <property type="project" value="UniProtKB-KW"/>
</dbReference>